<evidence type="ECO:0000256" key="1">
    <source>
        <dbReference type="ARBA" id="ARBA00022737"/>
    </source>
</evidence>
<evidence type="ECO:0000313" key="5">
    <source>
        <dbReference type="Proteomes" id="UP001286313"/>
    </source>
</evidence>
<keyword evidence="1" id="KW-0677">Repeat</keyword>
<dbReference type="PROSITE" id="PS50297">
    <property type="entry name" value="ANK_REP_REGION"/>
    <property type="match status" value="5"/>
</dbReference>
<dbReference type="Gene3D" id="1.25.40.20">
    <property type="entry name" value="Ankyrin repeat-containing domain"/>
    <property type="match status" value="4"/>
</dbReference>
<dbReference type="PROSITE" id="PS50088">
    <property type="entry name" value="ANK_REPEAT"/>
    <property type="match status" value="6"/>
</dbReference>
<dbReference type="Proteomes" id="UP001286313">
    <property type="component" value="Unassembled WGS sequence"/>
</dbReference>
<feature type="repeat" description="ANK" evidence="3">
    <location>
        <begin position="233"/>
        <end position="265"/>
    </location>
</feature>
<dbReference type="EMBL" id="JAWQEG010000329">
    <property type="protein sequence ID" value="KAK3891560.1"/>
    <property type="molecule type" value="Genomic_DNA"/>
</dbReference>
<feature type="repeat" description="ANK" evidence="3">
    <location>
        <begin position="296"/>
        <end position="328"/>
    </location>
</feature>
<evidence type="ECO:0000256" key="2">
    <source>
        <dbReference type="ARBA" id="ARBA00023043"/>
    </source>
</evidence>
<reference evidence="4" key="1">
    <citation type="submission" date="2023-10" db="EMBL/GenBank/DDBJ databases">
        <title>Genome assemblies of two species of porcelain crab, Petrolisthes cinctipes and Petrolisthes manimaculis (Anomura: Porcellanidae).</title>
        <authorList>
            <person name="Angst P."/>
        </authorList>
    </citation>
    <scope>NUCLEOTIDE SEQUENCE</scope>
    <source>
        <strain evidence="4">PB745_01</strain>
        <tissue evidence="4">Gill</tissue>
    </source>
</reference>
<feature type="repeat" description="ANK" evidence="3">
    <location>
        <begin position="160"/>
        <end position="199"/>
    </location>
</feature>
<keyword evidence="2 3" id="KW-0040">ANK repeat</keyword>
<sequence>MLPLGPCVMAGLMGSLQEGLRAGDAAHQIARVLVACDEDGVRAWLARGMDPDMKMTGNHTPLTLVITRATSDRWEAITRLLLEAGASLSCRGPRGTSLLTMLVKSSSIELVRLALERGAHYNDCGTSGEWPMMVAMHYRQLDILKLLLDRGSDPNRIEKDGNSALMWAAGRSNGLGFQMSLACVRVLLAYGADLNFQNPRGYTPLLAASIIKEREVVWALLAAGAFPDTCDAKGETALIKATDADSLNVVEELLAKGASVNAVSTAGNTAIMSAVSVEVAAALMRGGADPGMVSQDGTTALHQQAIDDRVEVARVLLGHGAPLETKDAQGNTPLHAAVRARSYNVINLLLEAGADTTTTNHAGTTLSLEALLPWDYYSTHDIFPALNTPTLMAELTYYVGTGSIQAEWVLTQLLERGADPGQAGEKEVTPLMLASAAGQERLMRLLLDAGALVDAQDAAGRTALAYACRWGQGGAVEVLLAHHTPVNTLDSQANLPIFYAAQNAHYPILLSLMVLLAFFMCSS</sequence>
<gene>
    <name evidence="4" type="ORF">Pcinc_004560</name>
</gene>
<dbReference type="InterPro" id="IPR036770">
    <property type="entry name" value="Ankyrin_rpt-contain_sf"/>
</dbReference>
<name>A0AAE1GGN0_PETCI</name>
<protein>
    <submittedName>
        <fullName evidence="4">Uncharacterized protein</fullName>
    </submittedName>
</protein>
<feature type="repeat" description="ANK" evidence="3">
    <location>
        <begin position="329"/>
        <end position="361"/>
    </location>
</feature>
<dbReference type="Pfam" id="PF12796">
    <property type="entry name" value="Ank_2"/>
    <property type="match status" value="4"/>
</dbReference>
<dbReference type="PANTHER" id="PTHR24198">
    <property type="entry name" value="ANKYRIN REPEAT AND PROTEIN KINASE DOMAIN-CONTAINING PROTEIN"/>
    <property type="match status" value="1"/>
</dbReference>
<evidence type="ECO:0000256" key="3">
    <source>
        <dbReference type="PROSITE-ProRule" id="PRU00023"/>
    </source>
</evidence>
<dbReference type="SMART" id="SM00248">
    <property type="entry name" value="ANK"/>
    <property type="match status" value="11"/>
</dbReference>
<evidence type="ECO:0000313" key="4">
    <source>
        <dbReference type="EMBL" id="KAK3891560.1"/>
    </source>
</evidence>
<feature type="repeat" description="ANK" evidence="3">
    <location>
        <begin position="127"/>
        <end position="159"/>
    </location>
</feature>
<comment type="caution">
    <text evidence="4">The sequence shown here is derived from an EMBL/GenBank/DDBJ whole genome shotgun (WGS) entry which is preliminary data.</text>
</comment>
<organism evidence="4 5">
    <name type="scientific">Petrolisthes cinctipes</name>
    <name type="common">Flat porcelain crab</name>
    <dbReference type="NCBI Taxonomy" id="88211"/>
    <lineage>
        <taxon>Eukaryota</taxon>
        <taxon>Metazoa</taxon>
        <taxon>Ecdysozoa</taxon>
        <taxon>Arthropoda</taxon>
        <taxon>Crustacea</taxon>
        <taxon>Multicrustacea</taxon>
        <taxon>Malacostraca</taxon>
        <taxon>Eumalacostraca</taxon>
        <taxon>Eucarida</taxon>
        <taxon>Decapoda</taxon>
        <taxon>Pleocyemata</taxon>
        <taxon>Anomura</taxon>
        <taxon>Galatheoidea</taxon>
        <taxon>Porcellanidae</taxon>
        <taxon>Petrolisthes</taxon>
    </lineage>
</organism>
<dbReference type="InterPro" id="IPR002110">
    <property type="entry name" value="Ankyrin_rpt"/>
</dbReference>
<dbReference type="SUPFAM" id="SSF48403">
    <property type="entry name" value="Ankyrin repeat"/>
    <property type="match status" value="2"/>
</dbReference>
<proteinExistence type="predicted"/>
<dbReference type="AlphaFoldDB" id="A0AAE1GGN0"/>
<dbReference type="PANTHER" id="PTHR24198:SF165">
    <property type="entry name" value="ANKYRIN REPEAT-CONTAINING PROTEIN-RELATED"/>
    <property type="match status" value="1"/>
</dbReference>
<feature type="repeat" description="ANK" evidence="3">
    <location>
        <begin position="426"/>
        <end position="458"/>
    </location>
</feature>
<keyword evidence="5" id="KW-1185">Reference proteome</keyword>
<accession>A0AAE1GGN0</accession>